<evidence type="ECO:0000256" key="4">
    <source>
        <dbReference type="ARBA" id="ARBA00022847"/>
    </source>
</evidence>
<keyword evidence="6 7" id="KW-0472">Membrane</keyword>
<keyword evidence="10" id="KW-1185">Reference proteome</keyword>
<feature type="transmembrane region" description="Helical" evidence="7">
    <location>
        <begin position="433"/>
        <end position="453"/>
    </location>
</feature>
<feature type="transmembrane region" description="Helical" evidence="7">
    <location>
        <begin position="298"/>
        <end position="319"/>
    </location>
</feature>
<evidence type="ECO:0000256" key="6">
    <source>
        <dbReference type="ARBA" id="ARBA00023136"/>
    </source>
</evidence>
<accession>A0A814JUA7</accession>
<dbReference type="CDD" id="cd17318">
    <property type="entry name" value="MFS_SLC17"/>
    <property type="match status" value="1"/>
</dbReference>
<feature type="transmembrane region" description="Helical" evidence="7">
    <location>
        <begin position="372"/>
        <end position="392"/>
    </location>
</feature>
<reference evidence="9" key="1">
    <citation type="submission" date="2021-02" db="EMBL/GenBank/DDBJ databases">
        <authorList>
            <person name="Nowell W R."/>
        </authorList>
    </citation>
    <scope>NUCLEOTIDE SEQUENCE</scope>
    <source>
        <strain evidence="9">Ploen Becks lab</strain>
    </source>
</reference>
<evidence type="ECO:0000256" key="7">
    <source>
        <dbReference type="SAM" id="Phobius"/>
    </source>
</evidence>
<organism evidence="9 10">
    <name type="scientific">Brachionus calyciflorus</name>
    <dbReference type="NCBI Taxonomy" id="104777"/>
    <lineage>
        <taxon>Eukaryota</taxon>
        <taxon>Metazoa</taxon>
        <taxon>Spiralia</taxon>
        <taxon>Gnathifera</taxon>
        <taxon>Rotifera</taxon>
        <taxon>Eurotatoria</taxon>
        <taxon>Monogononta</taxon>
        <taxon>Pseudotrocha</taxon>
        <taxon>Ploima</taxon>
        <taxon>Brachionidae</taxon>
        <taxon>Brachionus</taxon>
    </lineage>
</organism>
<keyword evidence="5 7" id="KW-1133">Transmembrane helix</keyword>
<keyword evidence="4" id="KW-0769">Symport</keyword>
<dbReference type="PANTHER" id="PTHR11662:SF399">
    <property type="entry name" value="FI19708P1-RELATED"/>
    <property type="match status" value="1"/>
</dbReference>
<dbReference type="Pfam" id="PF07690">
    <property type="entry name" value="MFS_1"/>
    <property type="match status" value="1"/>
</dbReference>
<dbReference type="Proteomes" id="UP000663879">
    <property type="component" value="Unassembled WGS sequence"/>
</dbReference>
<feature type="transmembrane region" description="Helical" evidence="7">
    <location>
        <begin position="398"/>
        <end position="421"/>
    </location>
</feature>
<dbReference type="FunFam" id="1.20.1250.20:FF:000003">
    <property type="entry name" value="Solute carrier family 17 member 3"/>
    <property type="match status" value="1"/>
</dbReference>
<dbReference type="GO" id="GO:0015293">
    <property type="term" value="F:symporter activity"/>
    <property type="evidence" value="ECO:0007669"/>
    <property type="project" value="UniProtKB-KW"/>
</dbReference>
<keyword evidence="2" id="KW-0813">Transport</keyword>
<dbReference type="PROSITE" id="PS50850">
    <property type="entry name" value="MFS"/>
    <property type="match status" value="1"/>
</dbReference>
<proteinExistence type="predicted"/>
<comment type="subcellular location">
    <subcellularLocation>
        <location evidence="1">Membrane</location>
        <topology evidence="1">Multi-pass membrane protein</topology>
    </subcellularLocation>
</comment>
<dbReference type="InterPro" id="IPR050382">
    <property type="entry name" value="MFS_Na/Anion_cotransporter"/>
</dbReference>
<feature type="transmembrane region" description="Helical" evidence="7">
    <location>
        <begin position="231"/>
        <end position="250"/>
    </location>
</feature>
<evidence type="ECO:0000256" key="2">
    <source>
        <dbReference type="ARBA" id="ARBA00022448"/>
    </source>
</evidence>
<evidence type="ECO:0000259" key="8">
    <source>
        <dbReference type="PROSITE" id="PS50850"/>
    </source>
</evidence>
<dbReference type="GO" id="GO:0006820">
    <property type="term" value="P:monoatomic anion transport"/>
    <property type="evidence" value="ECO:0007669"/>
    <property type="project" value="TreeGrafter"/>
</dbReference>
<dbReference type="PANTHER" id="PTHR11662">
    <property type="entry name" value="SOLUTE CARRIER FAMILY 17"/>
    <property type="match status" value="1"/>
</dbReference>
<evidence type="ECO:0000256" key="3">
    <source>
        <dbReference type="ARBA" id="ARBA00022692"/>
    </source>
</evidence>
<gene>
    <name evidence="9" type="ORF">OXX778_LOCUS18424</name>
</gene>
<name>A0A814JUA7_9BILA</name>
<dbReference type="GO" id="GO:0016020">
    <property type="term" value="C:membrane"/>
    <property type="evidence" value="ECO:0007669"/>
    <property type="project" value="UniProtKB-SubCell"/>
</dbReference>
<feature type="transmembrane region" description="Helical" evidence="7">
    <location>
        <begin position="465"/>
        <end position="489"/>
    </location>
</feature>
<feature type="transmembrane region" description="Helical" evidence="7">
    <location>
        <begin position="162"/>
        <end position="187"/>
    </location>
</feature>
<keyword evidence="3 7" id="KW-0812">Transmembrane</keyword>
<feature type="domain" description="Major facilitator superfamily (MFS) profile" evidence="8">
    <location>
        <begin position="19"/>
        <end position="491"/>
    </location>
</feature>
<sequence>MANKPPSFVLSIRFLLAVIAFLAYATQYTQKINMSVAIVCMINNTALKAQAELNPIPGDLVEQKSLLLTSNVSALIDEHAELNEKCGAVAKGNKSTVDGPFEWPKSIQGMILSSYFIGYLITEIPGGYLSLKFGPKNVLGYAILIASIFTILLPFFARFHYIALIVSRFIIGLGHGVIWPAFAGFWASWAPPAERSRLIGTANAGSQIGNVIALPLGGFLCVNGFDGGWPSIFYVFGALGVAWFVLWMIFSSNSPDENRFIGEIEKEYVLEETSETRSSHEEGETGAPWGKIMTSKACLALFFGHSCSNWGTYLFLTSLPSYMKEVLKFDIKSNGTLSAVPYLVFWAFIIMSGILGDICLQKLKMTKTLVRKIFNALAFLVPMGAVIGLAFVTCEFKMVGVALLTIGLAFTGCGYGAGFLVNYNDIAGPFSGIVFGIGNTFATIPGILAPYLVGILTKNQKQEEWRIVFFITAGVYLLGAIVMLIFTSGQVESWAARKKALNTTDEAIPLRSEKA</sequence>
<dbReference type="InterPro" id="IPR020846">
    <property type="entry name" value="MFS_dom"/>
</dbReference>
<evidence type="ECO:0000313" key="9">
    <source>
        <dbReference type="EMBL" id="CAF1042551.1"/>
    </source>
</evidence>
<feature type="transmembrane region" description="Helical" evidence="7">
    <location>
        <begin position="6"/>
        <end position="25"/>
    </location>
</feature>
<dbReference type="Gene3D" id="1.20.1250.20">
    <property type="entry name" value="MFS general substrate transporter like domains"/>
    <property type="match status" value="2"/>
</dbReference>
<dbReference type="OrthoDB" id="2985014at2759"/>
<comment type="caution">
    <text evidence="9">The sequence shown here is derived from an EMBL/GenBank/DDBJ whole genome shotgun (WGS) entry which is preliminary data.</text>
</comment>
<feature type="transmembrane region" description="Helical" evidence="7">
    <location>
        <begin position="138"/>
        <end position="156"/>
    </location>
</feature>
<dbReference type="EMBL" id="CAJNOC010005108">
    <property type="protein sequence ID" value="CAF1042551.1"/>
    <property type="molecule type" value="Genomic_DNA"/>
</dbReference>
<dbReference type="AlphaFoldDB" id="A0A814JUA7"/>
<dbReference type="InterPro" id="IPR011701">
    <property type="entry name" value="MFS"/>
</dbReference>
<evidence type="ECO:0000256" key="5">
    <source>
        <dbReference type="ARBA" id="ARBA00022989"/>
    </source>
</evidence>
<evidence type="ECO:0000256" key="1">
    <source>
        <dbReference type="ARBA" id="ARBA00004141"/>
    </source>
</evidence>
<protein>
    <recommendedName>
        <fullName evidence="8">Major facilitator superfamily (MFS) profile domain-containing protein</fullName>
    </recommendedName>
</protein>
<evidence type="ECO:0000313" key="10">
    <source>
        <dbReference type="Proteomes" id="UP000663879"/>
    </source>
</evidence>
<feature type="transmembrane region" description="Helical" evidence="7">
    <location>
        <begin position="339"/>
        <end position="360"/>
    </location>
</feature>
<dbReference type="SUPFAM" id="SSF103473">
    <property type="entry name" value="MFS general substrate transporter"/>
    <property type="match status" value="1"/>
</dbReference>
<dbReference type="InterPro" id="IPR036259">
    <property type="entry name" value="MFS_trans_sf"/>
</dbReference>